<proteinExistence type="predicted"/>
<gene>
    <name evidence="4" type="ORF">F9B85_05015</name>
</gene>
<keyword evidence="2" id="KW-0812">Transmembrane</keyword>
<feature type="transmembrane region" description="Helical" evidence="2">
    <location>
        <begin position="29"/>
        <end position="52"/>
    </location>
</feature>
<evidence type="ECO:0000259" key="3">
    <source>
        <dbReference type="Pfam" id="PF14358"/>
    </source>
</evidence>
<comment type="caution">
    <text evidence="4">The sequence shown here is derived from an EMBL/GenBank/DDBJ whole genome shotgun (WGS) entry which is preliminary data.</text>
</comment>
<dbReference type="Proteomes" id="UP000468766">
    <property type="component" value="Unassembled WGS sequence"/>
</dbReference>
<reference evidence="4 5" key="1">
    <citation type="submission" date="2019-10" db="EMBL/GenBank/DDBJ databases">
        <title>Whole-genome sequence of the extremophile Heliorestis acidaminivorans DSM 24790.</title>
        <authorList>
            <person name="Kyndt J.A."/>
            <person name="Meyer T.E."/>
        </authorList>
    </citation>
    <scope>NUCLEOTIDE SEQUENCE [LARGE SCALE GENOMIC DNA]</scope>
    <source>
        <strain evidence="4 5">DSM 24790</strain>
    </source>
</reference>
<evidence type="ECO:0000256" key="1">
    <source>
        <dbReference type="SAM" id="MobiDB-lite"/>
    </source>
</evidence>
<feature type="transmembrane region" description="Helical" evidence="2">
    <location>
        <begin position="72"/>
        <end position="92"/>
    </location>
</feature>
<name>A0A6I0EUZ6_9FIRM</name>
<keyword evidence="2" id="KW-0472">Membrane</keyword>
<evidence type="ECO:0000313" key="5">
    <source>
        <dbReference type="Proteomes" id="UP000468766"/>
    </source>
</evidence>
<sequence>MMTTVTSDAREEGLQSPKKSSQSILKVKAITSLSLFLLGLIVTVTGIGLWIAPHGPMARSFTFLGLPYGLMMELHIWLGFLIVLLVLVHFILNLKMFYQEWKLLFK</sequence>
<keyword evidence="5" id="KW-1185">Reference proteome</keyword>
<feature type="domain" description="Flavinylation-associated cytochrome" evidence="3">
    <location>
        <begin position="30"/>
        <end position="93"/>
    </location>
</feature>
<dbReference type="AlphaFoldDB" id="A0A6I0EUZ6"/>
<dbReference type="EMBL" id="WBXO01000003">
    <property type="protein sequence ID" value="KAB2953274.1"/>
    <property type="molecule type" value="Genomic_DNA"/>
</dbReference>
<organism evidence="4 5">
    <name type="scientific">Heliorestis acidaminivorans</name>
    <dbReference type="NCBI Taxonomy" id="553427"/>
    <lineage>
        <taxon>Bacteria</taxon>
        <taxon>Bacillati</taxon>
        <taxon>Bacillota</taxon>
        <taxon>Clostridia</taxon>
        <taxon>Eubacteriales</taxon>
        <taxon>Heliobacteriaceae</taxon>
        <taxon>Heliorestis</taxon>
    </lineage>
</organism>
<dbReference type="Pfam" id="PF14358">
    <property type="entry name" value="DUF4405"/>
    <property type="match status" value="1"/>
</dbReference>
<evidence type="ECO:0000313" key="4">
    <source>
        <dbReference type="EMBL" id="KAB2953274.1"/>
    </source>
</evidence>
<feature type="region of interest" description="Disordered" evidence="1">
    <location>
        <begin position="1"/>
        <end position="22"/>
    </location>
</feature>
<evidence type="ECO:0000256" key="2">
    <source>
        <dbReference type="SAM" id="Phobius"/>
    </source>
</evidence>
<dbReference type="Gene3D" id="1.20.950.20">
    <property type="entry name" value="Transmembrane di-heme cytochromes, Chain C"/>
    <property type="match status" value="1"/>
</dbReference>
<protein>
    <submittedName>
        <fullName evidence="4">DUF4405 domain-containing protein</fullName>
    </submittedName>
</protein>
<dbReference type="InterPro" id="IPR025517">
    <property type="entry name" value="DUF4405"/>
</dbReference>
<accession>A0A6I0EUZ6</accession>
<keyword evidence="2" id="KW-1133">Transmembrane helix</keyword>
<dbReference type="OrthoDB" id="2083190at2"/>